<gene>
    <name evidence="9" type="ORF">BFR47_09035</name>
</gene>
<dbReference type="PROSITE" id="PS51160">
    <property type="entry name" value="ACYLPHOSPHATASE_3"/>
    <property type="match status" value="1"/>
</dbReference>
<comment type="caution">
    <text evidence="9">The sequence shown here is derived from an EMBL/GenBank/DDBJ whole genome shotgun (WGS) entry which is preliminary data.</text>
</comment>
<evidence type="ECO:0000313" key="9">
    <source>
        <dbReference type="EMBL" id="OIN14034.1"/>
    </source>
</evidence>
<evidence type="ECO:0000256" key="6">
    <source>
        <dbReference type="RuleBase" id="RU000553"/>
    </source>
</evidence>
<dbReference type="SUPFAM" id="SSF54975">
    <property type="entry name" value="Acylphosphatase/BLUF domain-like"/>
    <property type="match status" value="1"/>
</dbReference>
<accession>A0A1J4QGT9</accession>
<evidence type="ECO:0000313" key="10">
    <source>
        <dbReference type="Proteomes" id="UP000243073"/>
    </source>
</evidence>
<protein>
    <recommendedName>
        <fullName evidence="3 5">Acylphosphatase</fullName>
        <ecNumber evidence="2 5">3.6.1.7</ecNumber>
    </recommendedName>
</protein>
<evidence type="ECO:0000259" key="8">
    <source>
        <dbReference type="PROSITE" id="PS51160"/>
    </source>
</evidence>
<feature type="active site" evidence="5">
    <location>
        <position position="38"/>
    </location>
</feature>
<dbReference type="PROSITE" id="PS00150">
    <property type="entry name" value="ACYLPHOSPHATASE_1"/>
    <property type="match status" value="1"/>
</dbReference>
<evidence type="ECO:0000256" key="1">
    <source>
        <dbReference type="ARBA" id="ARBA00005614"/>
    </source>
</evidence>
<dbReference type="Pfam" id="PF00708">
    <property type="entry name" value="Acylphosphatase"/>
    <property type="match status" value="1"/>
</dbReference>
<dbReference type="InterPro" id="IPR017968">
    <property type="entry name" value="Acylphosphatase_CS"/>
</dbReference>
<comment type="catalytic activity">
    <reaction evidence="4 5 6">
        <text>an acyl phosphate + H2O = a carboxylate + phosphate + H(+)</text>
        <dbReference type="Rhea" id="RHEA:14965"/>
        <dbReference type="ChEBI" id="CHEBI:15377"/>
        <dbReference type="ChEBI" id="CHEBI:15378"/>
        <dbReference type="ChEBI" id="CHEBI:29067"/>
        <dbReference type="ChEBI" id="CHEBI:43474"/>
        <dbReference type="ChEBI" id="CHEBI:59918"/>
        <dbReference type="EC" id="3.6.1.7"/>
    </reaction>
</comment>
<keyword evidence="10" id="KW-1185">Reference proteome</keyword>
<dbReference type="PROSITE" id="PS00151">
    <property type="entry name" value="ACYLPHOSPHATASE_2"/>
    <property type="match status" value="1"/>
</dbReference>
<dbReference type="PANTHER" id="PTHR47268:SF4">
    <property type="entry name" value="ACYLPHOSPHATASE"/>
    <property type="match status" value="1"/>
</dbReference>
<dbReference type="Proteomes" id="UP000243073">
    <property type="component" value="Unassembled WGS sequence"/>
</dbReference>
<comment type="similarity">
    <text evidence="1 7">Belongs to the acylphosphatase family.</text>
</comment>
<reference evidence="9 10" key="1">
    <citation type="submission" date="2016-07" db="EMBL/GenBank/DDBJ databases">
        <title>Draft Genome Sequence of Oceanisphaera psychrotolerans, isolated from coastal sediment samples.</title>
        <authorList>
            <person name="Zhuo S."/>
            <person name="Ruan Z."/>
        </authorList>
    </citation>
    <scope>NUCLEOTIDE SEQUENCE [LARGE SCALE GENOMIC DNA]</scope>
    <source>
        <strain evidence="9 10">LAM-WHM-ZC</strain>
    </source>
</reference>
<evidence type="ECO:0000256" key="5">
    <source>
        <dbReference type="PROSITE-ProRule" id="PRU00520"/>
    </source>
</evidence>
<evidence type="ECO:0000256" key="2">
    <source>
        <dbReference type="ARBA" id="ARBA00012150"/>
    </source>
</evidence>
<dbReference type="GO" id="GO:0003998">
    <property type="term" value="F:acylphosphatase activity"/>
    <property type="evidence" value="ECO:0007669"/>
    <property type="project" value="UniProtKB-EC"/>
</dbReference>
<keyword evidence="5 6" id="KW-0378">Hydrolase</keyword>
<dbReference type="InterPro" id="IPR020456">
    <property type="entry name" value="Acylphosphatase"/>
</dbReference>
<sequence length="90" mass="9839">MAEIAKIIRVSGTVQGVSFRFYTQCEAEKLGVRGYARNLPDGRVEVFAEGEAARVRQLVSWLRQGPDTAVVDGITEEDVSLAQHQGFVTG</sequence>
<dbReference type="PANTHER" id="PTHR47268">
    <property type="entry name" value="ACYLPHOSPHATASE"/>
    <property type="match status" value="1"/>
</dbReference>
<dbReference type="STRING" id="1414654.BFR47_09035"/>
<dbReference type="AlphaFoldDB" id="A0A1J4QGT9"/>
<dbReference type="InterPro" id="IPR001792">
    <property type="entry name" value="Acylphosphatase-like_dom"/>
</dbReference>
<organism evidence="9 10">
    <name type="scientific">Oceanisphaera psychrotolerans</name>
    <dbReference type="NCBI Taxonomy" id="1414654"/>
    <lineage>
        <taxon>Bacteria</taxon>
        <taxon>Pseudomonadati</taxon>
        <taxon>Pseudomonadota</taxon>
        <taxon>Gammaproteobacteria</taxon>
        <taxon>Aeromonadales</taxon>
        <taxon>Aeromonadaceae</taxon>
        <taxon>Oceanisphaera</taxon>
    </lineage>
</organism>
<feature type="active site" evidence="5">
    <location>
        <position position="20"/>
    </location>
</feature>
<dbReference type="OrthoDB" id="5295388at2"/>
<feature type="domain" description="Acylphosphatase-like" evidence="8">
    <location>
        <begin position="5"/>
        <end position="90"/>
    </location>
</feature>
<dbReference type="InterPro" id="IPR036046">
    <property type="entry name" value="Acylphosphatase-like_dom_sf"/>
</dbReference>
<evidence type="ECO:0000256" key="4">
    <source>
        <dbReference type="ARBA" id="ARBA00047645"/>
    </source>
</evidence>
<evidence type="ECO:0000256" key="3">
    <source>
        <dbReference type="ARBA" id="ARBA00015991"/>
    </source>
</evidence>
<dbReference type="RefSeq" id="WP_071471399.1">
    <property type="nucleotide sequence ID" value="NZ_MDKE01000003.1"/>
</dbReference>
<proteinExistence type="inferred from homology"/>
<dbReference type="Gene3D" id="3.30.70.100">
    <property type="match status" value="1"/>
</dbReference>
<dbReference type="EMBL" id="MDKE01000003">
    <property type="protein sequence ID" value="OIN14034.1"/>
    <property type="molecule type" value="Genomic_DNA"/>
</dbReference>
<dbReference type="EC" id="3.6.1.7" evidence="2 5"/>
<evidence type="ECO:0000256" key="7">
    <source>
        <dbReference type="RuleBase" id="RU004168"/>
    </source>
</evidence>
<name>A0A1J4QGT9_9GAMM</name>
<dbReference type="NCBIfam" id="NF011000">
    <property type="entry name" value="PRK14426.1"/>
    <property type="match status" value="1"/>
</dbReference>